<dbReference type="AlphaFoldDB" id="A0AAE3J7T4"/>
<evidence type="ECO:0000256" key="1">
    <source>
        <dbReference type="ARBA" id="ARBA00010923"/>
    </source>
</evidence>
<dbReference type="Proteomes" id="UP001197875">
    <property type="component" value="Unassembled WGS sequence"/>
</dbReference>
<dbReference type="GO" id="GO:0003677">
    <property type="term" value="F:DNA binding"/>
    <property type="evidence" value="ECO:0007669"/>
    <property type="project" value="UniProtKB-KW"/>
</dbReference>
<keyword evidence="2" id="KW-0680">Restriction system</keyword>
<evidence type="ECO:0000313" key="5">
    <source>
        <dbReference type="EMBL" id="MCC2191249.1"/>
    </source>
</evidence>
<dbReference type="InterPro" id="IPR044946">
    <property type="entry name" value="Restrct_endonuc_typeI_TRD_sf"/>
</dbReference>
<protein>
    <submittedName>
        <fullName evidence="5">Restriction endonuclease subunit S</fullName>
    </submittedName>
</protein>
<proteinExistence type="inferred from homology"/>
<name>A0AAE3J7T4_9FIRM</name>
<accession>A0AAE3J7T4</accession>
<reference evidence="5 6" key="1">
    <citation type="submission" date="2021-10" db="EMBL/GenBank/DDBJ databases">
        <title>Anaerobic single-cell dispensing facilitates the cultivation of human gut bacteria.</title>
        <authorList>
            <person name="Afrizal A."/>
        </authorList>
    </citation>
    <scope>NUCLEOTIDE SEQUENCE [LARGE SCALE GENOMIC DNA]</scope>
    <source>
        <strain evidence="5 6">CLA-AA-H277</strain>
    </source>
</reference>
<comment type="similarity">
    <text evidence="1">Belongs to the type-I restriction system S methylase family.</text>
</comment>
<keyword evidence="5" id="KW-0378">Hydrolase</keyword>
<dbReference type="GO" id="GO:0009307">
    <property type="term" value="P:DNA restriction-modification system"/>
    <property type="evidence" value="ECO:0007669"/>
    <property type="project" value="UniProtKB-KW"/>
</dbReference>
<dbReference type="InterPro" id="IPR052021">
    <property type="entry name" value="Type-I_RS_S_subunit"/>
</dbReference>
<organism evidence="5 6">
    <name type="scientific">Fusicatenibacter faecihominis</name>
    <dbReference type="NCBI Taxonomy" id="2881276"/>
    <lineage>
        <taxon>Bacteria</taxon>
        <taxon>Bacillati</taxon>
        <taxon>Bacillota</taxon>
        <taxon>Clostridia</taxon>
        <taxon>Lachnospirales</taxon>
        <taxon>Lachnospiraceae</taxon>
        <taxon>Fusicatenibacter</taxon>
    </lineage>
</organism>
<dbReference type="GO" id="GO:0004519">
    <property type="term" value="F:endonuclease activity"/>
    <property type="evidence" value="ECO:0007669"/>
    <property type="project" value="UniProtKB-KW"/>
</dbReference>
<evidence type="ECO:0000256" key="3">
    <source>
        <dbReference type="ARBA" id="ARBA00023125"/>
    </source>
</evidence>
<evidence type="ECO:0000259" key="4">
    <source>
        <dbReference type="Pfam" id="PF01420"/>
    </source>
</evidence>
<keyword evidence="5" id="KW-0540">Nuclease</keyword>
<sequence>MKQNRVLLGEYVTEYSVKNKANEDIPVYSVTNSQGFCTEYFDKEVASKDKTTYKIVPRGYFAYNPSRINVGSVDWQKSADRVIVSPLYNVFSVSDELDQQYLFYFLKSDIGRQMIKAKSSGSVRDNLKMDMLKEMTIPKRTLQEQKECVAILDKLKRIISLQEEKIEKYDKLVKARFVEMFGDPVANEMGWDTLPLENACKAIVDCPHSTPSYTKEDTGFRCIRTSIVKKNRILWDEIEYIPEDEYVKRIQRKKPDVGDIVYTREGAILGIAAIIDRNCNVALGQRSMLLSPNIDKCASEFLCVAMNSDSFLDNALKGVSGSASPHINVGDIKAFRMIMPPIELQNQFSDFTQAIDKSKVAVQKALDKAQLLFDSLMQQYFG</sequence>
<dbReference type="RefSeq" id="WP_227616172.1">
    <property type="nucleotide sequence ID" value="NZ_JAJEPR010000044.1"/>
</dbReference>
<dbReference type="Pfam" id="PF01420">
    <property type="entry name" value="Methylase_S"/>
    <property type="match status" value="2"/>
</dbReference>
<keyword evidence="3" id="KW-0238">DNA-binding</keyword>
<comment type="caution">
    <text evidence="5">The sequence shown here is derived from an EMBL/GenBank/DDBJ whole genome shotgun (WGS) entry which is preliminary data.</text>
</comment>
<evidence type="ECO:0000313" key="6">
    <source>
        <dbReference type="Proteomes" id="UP001197875"/>
    </source>
</evidence>
<gene>
    <name evidence="5" type="ORF">LKD71_15865</name>
</gene>
<dbReference type="InterPro" id="IPR000055">
    <property type="entry name" value="Restrct_endonuc_typeI_TRD"/>
</dbReference>
<dbReference type="SUPFAM" id="SSF116734">
    <property type="entry name" value="DNA methylase specificity domain"/>
    <property type="match status" value="2"/>
</dbReference>
<keyword evidence="6" id="KW-1185">Reference proteome</keyword>
<evidence type="ECO:0000256" key="2">
    <source>
        <dbReference type="ARBA" id="ARBA00022747"/>
    </source>
</evidence>
<dbReference type="EMBL" id="JAJEPR010000044">
    <property type="protein sequence ID" value="MCC2191249.1"/>
    <property type="molecule type" value="Genomic_DNA"/>
</dbReference>
<dbReference type="PANTHER" id="PTHR30408">
    <property type="entry name" value="TYPE-1 RESTRICTION ENZYME ECOKI SPECIFICITY PROTEIN"/>
    <property type="match status" value="1"/>
</dbReference>
<dbReference type="Gene3D" id="3.90.220.20">
    <property type="entry name" value="DNA methylase specificity domains"/>
    <property type="match status" value="2"/>
</dbReference>
<keyword evidence="5" id="KW-0255">Endonuclease</keyword>
<dbReference type="PANTHER" id="PTHR30408:SF12">
    <property type="entry name" value="TYPE I RESTRICTION ENZYME MJAVIII SPECIFICITY SUBUNIT"/>
    <property type="match status" value="1"/>
</dbReference>
<feature type="domain" description="Type I restriction modification DNA specificity" evidence="4">
    <location>
        <begin position="222"/>
        <end position="365"/>
    </location>
</feature>
<feature type="domain" description="Type I restriction modification DNA specificity" evidence="4">
    <location>
        <begin position="18"/>
        <end position="167"/>
    </location>
</feature>